<name>A0A1S7FS51_9LIST</name>
<evidence type="ECO:0000259" key="1">
    <source>
        <dbReference type="PROSITE" id="PS50943"/>
    </source>
</evidence>
<dbReference type="InterPro" id="IPR010982">
    <property type="entry name" value="Lambda_DNA-bd_dom_sf"/>
</dbReference>
<organism evidence="2 3">
    <name type="scientific">Listeria weihenstephanensis</name>
    <dbReference type="NCBI Taxonomy" id="1006155"/>
    <lineage>
        <taxon>Bacteria</taxon>
        <taxon>Bacillati</taxon>
        <taxon>Bacillota</taxon>
        <taxon>Bacilli</taxon>
        <taxon>Bacillales</taxon>
        <taxon>Listeriaceae</taxon>
        <taxon>Listeria</taxon>
    </lineage>
</organism>
<evidence type="ECO:0000313" key="2">
    <source>
        <dbReference type="EMBL" id="AQY50276.1"/>
    </source>
</evidence>
<dbReference type="InterPro" id="IPR053163">
    <property type="entry name" value="HTH-type_regulator_Rgg"/>
</dbReference>
<dbReference type="RefSeq" id="WP_036059167.1">
    <property type="nucleotide sequence ID" value="NZ_CP011102.1"/>
</dbReference>
<accession>A0A1S7FS51</accession>
<keyword evidence="3" id="KW-1185">Reference proteome</keyword>
<dbReference type="InterPro" id="IPR001387">
    <property type="entry name" value="Cro/C1-type_HTH"/>
</dbReference>
<feature type="domain" description="HTH cro/C1-type" evidence="1">
    <location>
        <begin position="8"/>
        <end position="59"/>
    </location>
</feature>
<protein>
    <recommendedName>
        <fullName evidence="1">HTH cro/C1-type domain-containing protein</fullName>
    </recommendedName>
</protein>
<reference evidence="3" key="1">
    <citation type="submission" date="2015-03" db="EMBL/GenBank/DDBJ databases">
        <authorList>
            <person name="Ferrari E."/>
            <person name="Walter M.C."/>
            <person name="Huptas C."/>
            <person name="Scherer S."/>
            <person name="Mueller-Herbst S."/>
        </authorList>
    </citation>
    <scope>NUCLEOTIDE SEQUENCE [LARGE SCALE GENOMIC DNA]</scope>
    <source>
        <strain evidence="3">LWP01</strain>
    </source>
</reference>
<dbReference type="Gene3D" id="1.25.40.10">
    <property type="entry name" value="Tetratricopeptide repeat domain"/>
    <property type="match status" value="1"/>
</dbReference>
<dbReference type="InterPro" id="IPR011990">
    <property type="entry name" value="TPR-like_helical_dom_sf"/>
</dbReference>
<gene>
    <name evidence="2" type="ORF">UE46_04015</name>
</gene>
<dbReference type="KEGG" id="lwi:UE46_04015"/>
<sequence length="293" mass="34100">MKPIGSTLAYLRKNLNMSQRAFKNIKQSTIGNIEVNNTVPRVNTFLDIISELHVSLDEFMFILNGYAYDERTTLFKDVRAMRHSLYAKENVELKHRIEQYVENNPRDMFIQDLKVILDSYIEISESDTYEIDSPKSFAIYDRIEEQKIWTYEQIYVMSKLFYIFPEKRALEIVQRIDKEFEKYNSYENIQGTRIAFLLNAGGYRISKRLYATALPLVEKARDLSYAADNLVTMSFANAEIAKVKHAHGEIEEAQILIDNAIAILSLSKKQQLADDIDHSWRNFITELEAAPVN</sequence>
<dbReference type="SUPFAM" id="SSF47413">
    <property type="entry name" value="lambda repressor-like DNA-binding domains"/>
    <property type="match status" value="1"/>
</dbReference>
<dbReference type="PROSITE" id="PS50943">
    <property type="entry name" value="HTH_CROC1"/>
    <property type="match status" value="1"/>
</dbReference>
<dbReference type="CDD" id="cd00093">
    <property type="entry name" value="HTH_XRE"/>
    <property type="match status" value="1"/>
</dbReference>
<dbReference type="AlphaFoldDB" id="A0A1S7FS51"/>
<dbReference type="EMBL" id="CP011102">
    <property type="protein sequence ID" value="AQY50276.1"/>
    <property type="molecule type" value="Genomic_DNA"/>
</dbReference>
<dbReference type="PANTHER" id="PTHR37038">
    <property type="entry name" value="TRANSCRIPTIONAL REGULATOR-RELATED"/>
    <property type="match status" value="1"/>
</dbReference>
<dbReference type="GO" id="GO:0003677">
    <property type="term" value="F:DNA binding"/>
    <property type="evidence" value="ECO:0007669"/>
    <property type="project" value="InterPro"/>
</dbReference>
<proteinExistence type="predicted"/>
<dbReference type="Proteomes" id="UP000223060">
    <property type="component" value="Chromosome"/>
</dbReference>
<evidence type="ECO:0000313" key="3">
    <source>
        <dbReference type="Proteomes" id="UP000223060"/>
    </source>
</evidence>